<feature type="compositionally biased region" description="Polar residues" evidence="5">
    <location>
        <begin position="311"/>
        <end position="322"/>
    </location>
</feature>
<dbReference type="GO" id="GO:0000978">
    <property type="term" value="F:RNA polymerase II cis-regulatory region sequence-specific DNA binding"/>
    <property type="evidence" value="ECO:0007669"/>
    <property type="project" value="TreeGrafter"/>
</dbReference>
<sequence length="757" mass="82700">MLTSRGLPPIFPRISPPPHLQLPPLVEHDPPTATFTNIPRRYVRSSMNCTDNANSTSAAENTTSSQPLRKSSRIHELRSASLPTSSPLEHPYSNGTLSSTQTNMKRYASFGNDAYSGSSVDGHSPTESRSPLLSASSTGSGELSGHVCLCQPEPKVPRPRNAFILYRQHHQHDIVTRHPRLANPEISKIIGEQWQAESDESKRVWHDLAQLEKERHQEQYPNYRYQPRRIEKPGFLQLPPQGHVTVDKYRCPRCGGRSIRNPVSPFASNPTTPTLPPPNPSEGLTPTTRYLPVMSNLSLDSPARRRGPGPSNLSTIQINSSNPRDDYTPSPLTPDSKRRRFNNYPNAAHPNSRREPPPTSYYSQHQRRDSLPPMLMRHSPPSTAGLPPTPSNPSHPQRPQRDLRRSSLDLNLLVPTSPHHHDQSRSVEAMVMSVPYHVKIKVLGRITPPLREAGPMSPVAAIRGAIIAIEGDDLAAVDELTTWLHDFLGASARDFAVKIQEAPSTPDGTHEKGKAVDVGFEDYLDLVREWHGKSRDMIHYITTVPTSSASSSSLTPSSSESSSSSPQPASTSTPSSTSLPPHKPTDPKREKTDPPPLPVLLLPTYQIHAANTYASRIPIQDVYSPMDHWQWMATLWRGTVGPDLTIYVKSPSPAPHASHAGGAAASSADSEGRDVEREREKGRLVEVNEEGRWMSVVCQHGGGEKGKGGGKGVVAAKGKGGFAEAALRRLGFEVGEWVRGVGRTGGGGGGVGDARDD</sequence>
<accession>A0A9W4U5G0</accession>
<dbReference type="GO" id="GO:0005634">
    <property type="term" value="C:nucleus"/>
    <property type="evidence" value="ECO:0007669"/>
    <property type="project" value="UniProtKB-UniRule"/>
</dbReference>
<dbReference type="AlphaFoldDB" id="A0A9W4U5G0"/>
<feature type="region of interest" description="Disordered" evidence="5">
    <location>
        <begin position="116"/>
        <end position="138"/>
    </location>
</feature>
<dbReference type="Proteomes" id="UP001152607">
    <property type="component" value="Unassembled WGS sequence"/>
</dbReference>
<evidence type="ECO:0000313" key="7">
    <source>
        <dbReference type="EMBL" id="CAI6265946.1"/>
    </source>
</evidence>
<dbReference type="FunFam" id="1.10.30.10:FF:000041">
    <property type="entry name" value="HMG box family protein"/>
    <property type="match status" value="1"/>
</dbReference>
<dbReference type="GO" id="GO:0000122">
    <property type="term" value="P:negative regulation of transcription by RNA polymerase II"/>
    <property type="evidence" value="ECO:0007669"/>
    <property type="project" value="TreeGrafter"/>
</dbReference>
<feature type="compositionally biased region" description="Low complexity" evidence="5">
    <location>
        <begin position="52"/>
        <end position="65"/>
    </location>
</feature>
<feature type="region of interest" description="Disordered" evidence="5">
    <location>
        <begin position="47"/>
        <end position="99"/>
    </location>
</feature>
<dbReference type="Gene3D" id="1.10.30.10">
    <property type="entry name" value="High mobility group box domain"/>
    <property type="match status" value="1"/>
</dbReference>
<dbReference type="PROSITE" id="PS50118">
    <property type="entry name" value="HMG_BOX_2"/>
    <property type="match status" value="1"/>
</dbReference>
<feature type="compositionally biased region" description="Polar residues" evidence="5">
    <location>
        <begin position="81"/>
        <end position="99"/>
    </location>
</feature>
<comment type="caution">
    <text evidence="7">The sequence shown here is derived from an EMBL/GenBank/DDBJ whole genome shotgun (WGS) entry which is preliminary data.</text>
</comment>
<feature type="DNA-binding region" description="HMG box" evidence="4">
    <location>
        <begin position="156"/>
        <end position="224"/>
    </location>
</feature>
<name>A0A9W4U5G0_9PLEO</name>
<proteinExistence type="predicted"/>
<dbReference type="InterPro" id="IPR036910">
    <property type="entry name" value="HMG_box_dom_sf"/>
</dbReference>
<keyword evidence="8" id="KW-1185">Reference proteome</keyword>
<dbReference type="PANTHER" id="PTHR10270">
    <property type="entry name" value="SOX TRANSCRIPTION FACTOR"/>
    <property type="match status" value="1"/>
</dbReference>
<evidence type="ECO:0000256" key="1">
    <source>
        <dbReference type="ARBA" id="ARBA00023015"/>
    </source>
</evidence>
<dbReference type="GO" id="GO:0030154">
    <property type="term" value="P:cell differentiation"/>
    <property type="evidence" value="ECO:0007669"/>
    <property type="project" value="TreeGrafter"/>
</dbReference>
<evidence type="ECO:0000256" key="5">
    <source>
        <dbReference type="SAM" id="MobiDB-lite"/>
    </source>
</evidence>
<dbReference type="InterPro" id="IPR009071">
    <property type="entry name" value="HMG_box_dom"/>
</dbReference>
<feature type="compositionally biased region" description="Basic and acidic residues" evidence="5">
    <location>
        <begin position="670"/>
        <end position="683"/>
    </location>
</feature>
<evidence type="ECO:0000256" key="2">
    <source>
        <dbReference type="ARBA" id="ARBA00023125"/>
    </source>
</evidence>
<dbReference type="GO" id="GO:0001228">
    <property type="term" value="F:DNA-binding transcription activator activity, RNA polymerase II-specific"/>
    <property type="evidence" value="ECO:0007669"/>
    <property type="project" value="TreeGrafter"/>
</dbReference>
<keyword evidence="3" id="KW-0804">Transcription</keyword>
<keyword evidence="1" id="KW-0805">Transcription regulation</keyword>
<protein>
    <recommendedName>
        <fullName evidence="6">HMG box domain-containing protein</fullName>
    </recommendedName>
</protein>
<feature type="region of interest" description="Disordered" evidence="5">
    <location>
        <begin position="547"/>
        <end position="599"/>
    </location>
</feature>
<feature type="region of interest" description="Disordered" evidence="5">
    <location>
        <begin position="652"/>
        <end position="683"/>
    </location>
</feature>
<feature type="region of interest" description="Disordered" evidence="5">
    <location>
        <begin position="258"/>
        <end position="403"/>
    </location>
</feature>
<dbReference type="CDD" id="cd01389">
    <property type="entry name" value="HMG-box_ROX1-like"/>
    <property type="match status" value="1"/>
</dbReference>
<dbReference type="SMART" id="SM00398">
    <property type="entry name" value="HMG"/>
    <property type="match status" value="1"/>
</dbReference>
<organism evidence="7 8">
    <name type="scientific">Periconia digitata</name>
    <dbReference type="NCBI Taxonomy" id="1303443"/>
    <lineage>
        <taxon>Eukaryota</taxon>
        <taxon>Fungi</taxon>
        <taxon>Dikarya</taxon>
        <taxon>Ascomycota</taxon>
        <taxon>Pezizomycotina</taxon>
        <taxon>Dothideomycetes</taxon>
        <taxon>Pleosporomycetidae</taxon>
        <taxon>Pleosporales</taxon>
        <taxon>Massarineae</taxon>
        <taxon>Periconiaceae</taxon>
        <taxon>Periconia</taxon>
    </lineage>
</organism>
<dbReference type="OrthoDB" id="6247875at2759"/>
<evidence type="ECO:0000313" key="8">
    <source>
        <dbReference type="Proteomes" id="UP001152607"/>
    </source>
</evidence>
<feature type="compositionally biased region" description="Low complexity" evidence="5">
    <location>
        <begin position="547"/>
        <end position="580"/>
    </location>
</feature>
<dbReference type="Pfam" id="PF00505">
    <property type="entry name" value="HMG_box"/>
    <property type="match status" value="1"/>
</dbReference>
<reference evidence="7" key="1">
    <citation type="submission" date="2023-01" db="EMBL/GenBank/DDBJ databases">
        <authorList>
            <person name="Van Ghelder C."/>
            <person name="Rancurel C."/>
        </authorList>
    </citation>
    <scope>NUCLEOTIDE SEQUENCE</scope>
    <source>
        <strain evidence="7">CNCM I-4278</strain>
    </source>
</reference>
<feature type="compositionally biased region" description="Low complexity" evidence="5">
    <location>
        <begin position="655"/>
        <end position="668"/>
    </location>
</feature>
<dbReference type="PANTHER" id="PTHR10270:SF320">
    <property type="entry name" value="BOX TRANSCRIPTIONAL REGULATOR, PUTATIVE (AFU_ORTHOLOGUE AFUA_4G10820)-RELATED"/>
    <property type="match status" value="1"/>
</dbReference>
<evidence type="ECO:0000259" key="6">
    <source>
        <dbReference type="PROSITE" id="PS50118"/>
    </source>
</evidence>
<dbReference type="EMBL" id="CAOQHR010000001">
    <property type="protein sequence ID" value="CAI6265946.1"/>
    <property type="molecule type" value="Genomic_DNA"/>
</dbReference>
<dbReference type="SUPFAM" id="SSF47095">
    <property type="entry name" value="HMG-box"/>
    <property type="match status" value="1"/>
</dbReference>
<evidence type="ECO:0000256" key="3">
    <source>
        <dbReference type="ARBA" id="ARBA00023163"/>
    </source>
</evidence>
<gene>
    <name evidence="7" type="ORF">PDIGIT_LOCUS1536</name>
</gene>
<feature type="domain" description="HMG box" evidence="6">
    <location>
        <begin position="156"/>
        <end position="224"/>
    </location>
</feature>
<feature type="compositionally biased region" description="Basic and acidic residues" evidence="5">
    <location>
        <begin position="583"/>
        <end position="593"/>
    </location>
</feature>
<keyword evidence="4" id="KW-0539">Nucleus</keyword>
<keyword evidence="2 4" id="KW-0238">DNA-binding</keyword>
<evidence type="ECO:0000256" key="4">
    <source>
        <dbReference type="PROSITE-ProRule" id="PRU00267"/>
    </source>
</evidence>
<dbReference type="InterPro" id="IPR050140">
    <property type="entry name" value="SRY-related_HMG-box_TF-like"/>
</dbReference>